<dbReference type="Proteomes" id="UP000823900">
    <property type="component" value="Unassembled WGS sequence"/>
</dbReference>
<organism evidence="6 7">
    <name type="scientific">Candidatus Lachnoclostridium stercoravium</name>
    <dbReference type="NCBI Taxonomy" id="2838633"/>
    <lineage>
        <taxon>Bacteria</taxon>
        <taxon>Bacillati</taxon>
        <taxon>Bacillota</taxon>
        <taxon>Clostridia</taxon>
        <taxon>Lachnospirales</taxon>
        <taxon>Lachnospiraceae</taxon>
    </lineage>
</organism>
<accession>A0A9D2KMR2</accession>
<dbReference type="GO" id="GO:0004725">
    <property type="term" value="F:protein tyrosine phosphatase activity"/>
    <property type="evidence" value="ECO:0007669"/>
    <property type="project" value="UniProtKB-EC"/>
</dbReference>
<dbReference type="GO" id="GO:0030145">
    <property type="term" value="F:manganese ion binding"/>
    <property type="evidence" value="ECO:0007669"/>
    <property type="project" value="InterPro"/>
</dbReference>
<proteinExistence type="inferred from homology"/>
<comment type="caution">
    <text evidence="6">The sequence shown here is derived from an EMBL/GenBank/DDBJ whole genome shotgun (WGS) entry which is preliminary data.</text>
</comment>
<evidence type="ECO:0000256" key="2">
    <source>
        <dbReference type="ARBA" id="ARBA00013064"/>
    </source>
</evidence>
<dbReference type="InterPro" id="IPR016667">
    <property type="entry name" value="Caps_polysacc_synth_CpsB/CapC"/>
</dbReference>
<evidence type="ECO:0000256" key="5">
    <source>
        <dbReference type="ARBA" id="ARBA00051722"/>
    </source>
</evidence>
<dbReference type="Pfam" id="PF19567">
    <property type="entry name" value="CpsB_CapC"/>
    <property type="match status" value="1"/>
</dbReference>
<reference evidence="6" key="1">
    <citation type="journal article" date="2021" name="PeerJ">
        <title>Extensive microbial diversity within the chicken gut microbiome revealed by metagenomics and culture.</title>
        <authorList>
            <person name="Gilroy R."/>
            <person name="Ravi A."/>
            <person name="Getino M."/>
            <person name="Pursley I."/>
            <person name="Horton D.L."/>
            <person name="Alikhan N.F."/>
            <person name="Baker D."/>
            <person name="Gharbi K."/>
            <person name="Hall N."/>
            <person name="Watson M."/>
            <person name="Adriaenssens E.M."/>
            <person name="Foster-Nyarko E."/>
            <person name="Jarju S."/>
            <person name="Secka A."/>
            <person name="Antonio M."/>
            <person name="Oren A."/>
            <person name="Chaudhuri R.R."/>
            <person name="La Ragione R."/>
            <person name="Hildebrand F."/>
            <person name="Pallen M.J."/>
        </authorList>
    </citation>
    <scope>NUCLEOTIDE SEQUENCE</scope>
    <source>
        <strain evidence="6">CHK178-16964</strain>
    </source>
</reference>
<dbReference type="EMBL" id="DWZA01000020">
    <property type="protein sequence ID" value="HJA70404.1"/>
    <property type="molecule type" value="Genomic_DNA"/>
</dbReference>
<keyword evidence="4" id="KW-0904">Protein phosphatase</keyword>
<dbReference type="PANTHER" id="PTHR39181">
    <property type="entry name" value="TYROSINE-PROTEIN PHOSPHATASE YWQE"/>
    <property type="match status" value="1"/>
</dbReference>
<dbReference type="EC" id="3.1.3.48" evidence="2"/>
<evidence type="ECO:0000256" key="3">
    <source>
        <dbReference type="ARBA" id="ARBA00022801"/>
    </source>
</evidence>
<reference evidence="6" key="2">
    <citation type="submission" date="2021-04" db="EMBL/GenBank/DDBJ databases">
        <authorList>
            <person name="Gilroy R."/>
        </authorList>
    </citation>
    <scope>NUCLEOTIDE SEQUENCE</scope>
    <source>
        <strain evidence="6">CHK178-16964</strain>
    </source>
</reference>
<dbReference type="PIRSF" id="PIRSF016557">
    <property type="entry name" value="Caps_synth_CpsB"/>
    <property type="match status" value="1"/>
</dbReference>
<evidence type="ECO:0000313" key="7">
    <source>
        <dbReference type="Proteomes" id="UP000823900"/>
    </source>
</evidence>
<name>A0A9D2KMR2_9FIRM</name>
<evidence type="ECO:0000256" key="1">
    <source>
        <dbReference type="ARBA" id="ARBA00005750"/>
    </source>
</evidence>
<comment type="similarity">
    <text evidence="1">Belongs to the metallo-dependent hydrolases superfamily. CpsB/CapC family.</text>
</comment>
<keyword evidence="3" id="KW-0378">Hydrolase</keyword>
<evidence type="ECO:0000256" key="4">
    <source>
        <dbReference type="ARBA" id="ARBA00022912"/>
    </source>
</evidence>
<dbReference type="SUPFAM" id="SSF89550">
    <property type="entry name" value="PHP domain-like"/>
    <property type="match status" value="1"/>
</dbReference>
<evidence type="ECO:0000313" key="6">
    <source>
        <dbReference type="EMBL" id="HJA70404.1"/>
    </source>
</evidence>
<dbReference type="AlphaFoldDB" id="A0A9D2KMR2"/>
<dbReference type="PANTHER" id="PTHR39181:SF1">
    <property type="entry name" value="TYROSINE-PROTEIN PHOSPHATASE YWQE"/>
    <property type="match status" value="1"/>
</dbReference>
<sequence>MENSQYKMHDIHMHIIPGADDGSWSLDMSLSMIYMAFQQGIERIIATPHSSAFDQHPELVKEGFQELKDHIAKRLPWIRLYSGCEVACSAGNMEKVLERLQKGSYPTLNHTDHVLTEFSVRIEKEEAVSCAKQLLAAGWIPVLAHAERYRQLFEREEKNGDCMRELKALGCRIQINVYSVFDEENETIKQNALELVKKRYVDFLGTDAHRMNQRPPSAEAGLRFLYENFDKDYIDRIAFLNGEELLKI</sequence>
<gene>
    <name evidence="6" type="ORF">IAA07_02335</name>
</gene>
<comment type="catalytic activity">
    <reaction evidence="5">
        <text>O-phospho-L-tyrosyl-[protein] + H2O = L-tyrosyl-[protein] + phosphate</text>
        <dbReference type="Rhea" id="RHEA:10684"/>
        <dbReference type="Rhea" id="RHEA-COMP:10136"/>
        <dbReference type="Rhea" id="RHEA-COMP:20101"/>
        <dbReference type="ChEBI" id="CHEBI:15377"/>
        <dbReference type="ChEBI" id="CHEBI:43474"/>
        <dbReference type="ChEBI" id="CHEBI:46858"/>
        <dbReference type="ChEBI" id="CHEBI:61978"/>
        <dbReference type="EC" id="3.1.3.48"/>
    </reaction>
</comment>
<dbReference type="Gene3D" id="3.20.20.140">
    <property type="entry name" value="Metal-dependent hydrolases"/>
    <property type="match status" value="1"/>
</dbReference>
<dbReference type="InterPro" id="IPR016195">
    <property type="entry name" value="Pol/histidinol_Pase-like"/>
</dbReference>
<protein>
    <recommendedName>
        <fullName evidence="2">protein-tyrosine-phosphatase</fullName>
        <ecNumber evidence="2">3.1.3.48</ecNumber>
    </recommendedName>
</protein>